<dbReference type="Proteomes" id="UP000008068">
    <property type="component" value="Unassembled WGS sequence"/>
</dbReference>
<dbReference type="AlphaFoldDB" id="G0MZF9"/>
<accession>G0MZF9</accession>
<evidence type="ECO:0000313" key="2">
    <source>
        <dbReference type="EMBL" id="EGT48286.1"/>
    </source>
</evidence>
<keyword evidence="3" id="KW-1185">Reference proteome</keyword>
<name>G0MZF9_CAEBE</name>
<proteinExistence type="predicted"/>
<evidence type="ECO:0000256" key="1">
    <source>
        <dbReference type="SAM" id="MobiDB-lite"/>
    </source>
</evidence>
<dbReference type="HOGENOM" id="CLU_3392684_0_0_1"/>
<evidence type="ECO:0000313" key="3">
    <source>
        <dbReference type="Proteomes" id="UP000008068"/>
    </source>
</evidence>
<organism evidence="3">
    <name type="scientific">Caenorhabditis brenneri</name>
    <name type="common">Nematode worm</name>
    <dbReference type="NCBI Taxonomy" id="135651"/>
    <lineage>
        <taxon>Eukaryota</taxon>
        <taxon>Metazoa</taxon>
        <taxon>Ecdysozoa</taxon>
        <taxon>Nematoda</taxon>
        <taxon>Chromadorea</taxon>
        <taxon>Rhabditida</taxon>
        <taxon>Rhabditina</taxon>
        <taxon>Rhabditomorpha</taxon>
        <taxon>Rhabditoidea</taxon>
        <taxon>Rhabditidae</taxon>
        <taxon>Peloderinae</taxon>
        <taxon>Caenorhabditis</taxon>
    </lineage>
</organism>
<dbReference type="InParanoid" id="G0MZF9"/>
<protein>
    <submittedName>
        <fullName evidence="2">Uncharacterized protein</fullName>
    </submittedName>
</protein>
<gene>
    <name evidence="2" type="ORF">CAEBREN_32007</name>
</gene>
<sequence>MWRSYKAETPDFSDETQEVDINVVDSDSDHDG</sequence>
<dbReference type="EMBL" id="GL379822">
    <property type="protein sequence ID" value="EGT48286.1"/>
    <property type="molecule type" value="Genomic_DNA"/>
</dbReference>
<dbReference type="STRING" id="135651.G0MZF9"/>
<feature type="region of interest" description="Disordered" evidence="1">
    <location>
        <begin position="1"/>
        <end position="32"/>
    </location>
</feature>
<reference evidence="3" key="1">
    <citation type="submission" date="2011-07" db="EMBL/GenBank/DDBJ databases">
        <authorList>
            <consortium name="Caenorhabditis brenneri Sequencing and Analysis Consortium"/>
            <person name="Wilson R.K."/>
        </authorList>
    </citation>
    <scope>NUCLEOTIDE SEQUENCE [LARGE SCALE GENOMIC DNA]</scope>
    <source>
        <strain evidence="3">PB2801</strain>
    </source>
</reference>